<feature type="region of interest" description="Disordered" evidence="1">
    <location>
        <begin position="102"/>
        <end position="148"/>
    </location>
</feature>
<accession>A0A5J4ZKF6</accession>
<evidence type="ECO:0000256" key="1">
    <source>
        <dbReference type="SAM" id="MobiDB-lite"/>
    </source>
</evidence>
<evidence type="ECO:0000313" key="2">
    <source>
        <dbReference type="EMBL" id="KAA8517972.1"/>
    </source>
</evidence>
<dbReference type="EMBL" id="CM018050">
    <property type="protein sequence ID" value="KAA8517972.1"/>
    <property type="molecule type" value="Genomic_DNA"/>
</dbReference>
<reference evidence="2 3" key="1">
    <citation type="submission" date="2019-09" db="EMBL/GenBank/DDBJ databases">
        <title>A chromosome-level genome assembly of the Chinese tupelo Nyssa sinensis.</title>
        <authorList>
            <person name="Yang X."/>
            <person name="Kang M."/>
            <person name="Yang Y."/>
            <person name="Xiong H."/>
            <person name="Wang M."/>
            <person name="Zhang Z."/>
            <person name="Wang Z."/>
            <person name="Wu H."/>
            <person name="Ma T."/>
            <person name="Liu J."/>
            <person name="Xi Z."/>
        </authorList>
    </citation>
    <scope>NUCLEOTIDE SEQUENCE [LARGE SCALE GENOMIC DNA]</scope>
    <source>
        <strain evidence="2">J267</strain>
        <tissue evidence="2">Leaf</tissue>
    </source>
</reference>
<name>A0A5J4ZKF6_9ASTE</name>
<evidence type="ECO:0000313" key="3">
    <source>
        <dbReference type="Proteomes" id="UP000325577"/>
    </source>
</evidence>
<protein>
    <submittedName>
        <fullName evidence="2">Uncharacterized protein</fullName>
    </submittedName>
</protein>
<dbReference type="Proteomes" id="UP000325577">
    <property type="component" value="Linkage Group LG7"/>
</dbReference>
<dbReference type="AlphaFoldDB" id="A0A5J4ZKF6"/>
<organism evidence="2 3">
    <name type="scientific">Nyssa sinensis</name>
    <dbReference type="NCBI Taxonomy" id="561372"/>
    <lineage>
        <taxon>Eukaryota</taxon>
        <taxon>Viridiplantae</taxon>
        <taxon>Streptophyta</taxon>
        <taxon>Embryophyta</taxon>
        <taxon>Tracheophyta</taxon>
        <taxon>Spermatophyta</taxon>
        <taxon>Magnoliopsida</taxon>
        <taxon>eudicotyledons</taxon>
        <taxon>Gunneridae</taxon>
        <taxon>Pentapetalae</taxon>
        <taxon>asterids</taxon>
        <taxon>Cornales</taxon>
        <taxon>Nyssaceae</taxon>
        <taxon>Nyssa</taxon>
    </lineage>
</organism>
<keyword evidence="3" id="KW-1185">Reference proteome</keyword>
<sequence>MTKITLKSKRKIAVARAPKIMVQESEPSHQAAFQLSGSCMHGVTFVDLLGALSKEAKADLLGTLLVELQSKSCMQDGAGYGVPLNSHLGNLFLGLEGVPSFPNVAKRNRPTSSAKGNNSKKPRKHKASRSPCADDITTTTDLCPGTSG</sequence>
<feature type="compositionally biased region" description="Basic residues" evidence="1">
    <location>
        <begin position="118"/>
        <end position="128"/>
    </location>
</feature>
<proteinExistence type="predicted"/>
<gene>
    <name evidence="2" type="ORF">F0562_015446</name>
</gene>